<feature type="region of interest" description="Disordered" evidence="1">
    <location>
        <begin position="35"/>
        <end position="55"/>
    </location>
</feature>
<dbReference type="AlphaFoldDB" id="A0A6L6XA08"/>
<reference evidence="2 3" key="1">
    <citation type="submission" date="2019-11" db="EMBL/GenBank/DDBJ databases">
        <title>Streptomyces typhae sp. nov., a novel endophytic actinomycete isolated from the root of cattail pollen (Typha angustifolia L.).</title>
        <authorList>
            <person name="Peng C."/>
        </authorList>
    </citation>
    <scope>NUCLEOTIDE SEQUENCE [LARGE SCALE GENOMIC DNA]</scope>
    <source>
        <strain evidence="3">p1417</strain>
    </source>
</reference>
<evidence type="ECO:0000313" key="3">
    <source>
        <dbReference type="Proteomes" id="UP000483802"/>
    </source>
</evidence>
<dbReference type="EMBL" id="WPNZ01000038">
    <property type="protein sequence ID" value="MVO90748.1"/>
    <property type="molecule type" value="Genomic_DNA"/>
</dbReference>
<keyword evidence="3" id="KW-1185">Reference proteome</keyword>
<gene>
    <name evidence="2" type="ORF">GPA10_39920</name>
</gene>
<proteinExistence type="predicted"/>
<evidence type="ECO:0000256" key="1">
    <source>
        <dbReference type="SAM" id="MobiDB-lite"/>
    </source>
</evidence>
<dbReference type="Proteomes" id="UP000483802">
    <property type="component" value="Unassembled WGS sequence"/>
</dbReference>
<protein>
    <submittedName>
        <fullName evidence="2">Uncharacterized protein</fullName>
    </submittedName>
</protein>
<accession>A0A6L6XA08</accession>
<organism evidence="2 3">
    <name type="scientific">Streptomyces typhae</name>
    <dbReference type="NCBI Taxonomy" id="2681492"/>
    <lineage>
        <taxon>Bacteria</taxon>
        <taxon>Bacillati</taxon>
        <taxon>Actinomycetota</taxon>
        <taxon>Actinomycetes</taxon>
        <taxon>Kitasatosporales</taxon>
        <taxon>Streptomycetaceae</taxon>
        <taxon>Streptomyces</taxon>
    </lineage>
</organism>
<comment type="caution">
    <text evidence="2">The sequence shown here is derived from an EMBL/GenBank/DDBJ whole genome shotgun (WGS) entry which is preliminary data.</text>
</comment>
<name>A0A6L6XA08_9ACTN</name>
<sequence>MAAVSATPAPNSPRLDDHAVGGALELLKHGLTTAQKQQVVTRGAPRPDPGIASASPDKVVIRDCVDGTDWLQYKRNGELKNDVPGSHFKADATVRRVDGMWKVSDLYMHEAGSC</sequence>
<evidence type="ECO:0000313" key="2">
    <source>
        <dbReference type="EMBL" id="MVO90748.1"/>
    </source>
</evidence>